<keyword evidence="2" id="KW-1185">Reference proteome</keyword>
<dbReference type="Proteomes" id="UP000802392">
    <property type="component" value="Unassembled WGS sequence"/>
</dbReference>
<name>A0ABX0TM89_9MICC</name>
<evidence type="ECO:0000313" key="2">
    <source>
        <dbReference type="Proteomes" id="UP000802392"/>
    </source>
</evidence>
<comment type="caution">
    <text evidence="1">The sequence shown here is derived from an EMBL/GenBank/DDBJ whole genome shotgun (WGS) entry which is preliminary data.</text>
</comment>
<dbReference type="RefSeq" id="WP_167267269.1">
    <property type="nucleotide sequence ID" value="NZ_BAAAVO010000002.1"/>
</dbReference>
<sequence length="147" mass="15840">MKHRLLLTVIAGTALVALTGCTSYTGIAAIQRAADARDDLPANVKSSDPDMPSNYRLLVEDADVRYLGAESQDHSVVCVAAVPALKPDQWVIGCSDGIINDREIVTVSHIGQPTVKLVTDNFDTQALESEGWRKIHSNVLVGRVLAF</sequence>
<protein>
    <recommendedName>
        <fullName evidence="3">Lipoprotein</fullName>
    </recommendedName>
</protein>
<dbReference type="PROSITE" id="PS51257">
    <property type="entry name" value="PROKAR_LIPOPROTEIN"/>
    <property type="match status" value="1"/>
</dbReference>
<accession>A0ABX0TM89</accession>
<dbReference type="EMBL" id="JAAOZD010000005">
    <property type="protein sequence ID" value="NIJ02241.1"/>
    <property type="molecule type" value="Genomic_DNA"/>
</dbReference>
<evidence type="ECO:0008006" key="3">
    <source>
        <dbReference type="Google" id="ProtNLM"/>
    </source>
</evidence>
<evidence type="ECO:0000313" key="1">
    <source>
        <dbReference type="EMBL" id="NIJ02241.1"/>
    </source>
</evidence>
<gene>
    <name evidence="1" type="ORF">FHR86_002582</name>
</gene>
<organism evidence="1 2">
    <name type="scientific">Paenarthrobacter ilicis</name>
    <dbReference type="NCBI Taxonomy" id="43665"/>
    <lineage>
        <taxon>Bacteria</taxon>
        <taxon>Bacillati</taxon>
        <taxon>Actinomycetota</taxon>
        <taxon>Actinomycetes</taxon>
        <taxon>Micrococcales</taxon>
        <taxon>Micrococcaceae</taxon>
        <taxon>Paenarthrobacter</taxon>
    </lineage>
</organism>
<reference evidence="1 2" key="1">
    <citation type="submission" date="2020-03" db="EMBL/GenBank/DDBJ databases">
        <title>Genomic Encyclopedia of Type Strains, Phase III (KMG-III): the genomes of soil and plant-associated and newly described type strains.</title>
        <authorList>
            <person name="Whitman W."/>
        </authorList>
    </citation>
    <scope>NUCLEOTIDE SEQUENCE [LARGE SCALE GENOMIC DNA]</scope>
    <source>
        <strain evidence="1 2">CECT 4207</strain>
    </source>
</reference>
<proteinExistence type="predicted"/>